<comment type="caution">
    <text evidence="1">The sequence shown here is derived from an EMBL/GenBank/DDBJ whole genome shotgun (WGS) entry which is preliminary data.</text>
</comment>
<keyword evidence="2" id="KW-1185">Reference proteome</keyword>
<accession>A0ABV0JCL5</accession>
<dbReference type="RefSeq" id="WP_190440470.1">
    <property type="nucleotide sequence ID" value="NZ_JAMPKM010000015.1"/>
</dbReference>
<dbReference type="EMBL" id="JAMPKM010000015">
    <property type="protein sequence ID" value="MEP0819538.1"/>
    <property type="molecule type" value="Genomic_DNA"/>
</dbReference>
<reference evidence="1 2" key="1">
    <citation type="submission" date="2022-04" db="EMBL/GenBank/DDBJ databases">
        <title>Positive selection, recombination, and allopatry shape intraspecific diversity of widespread and dominant cyanobacteria.</title>
        <authorList>
            <person name="Wei J."/>
            <person name="Shu W."/>
            <person name="Hu C."/>
        </authorList>
    </citation>
    <scope>NUCLEOTIDE SEQUENCE [LARGE SCALE GENOMIC DNA]</scope>
    <source>
        <strain evidence="1 2">GB2-A4</strain>
    </source>
</reference>
<gene>
    <name evidence="1" type="ORF">NC998_20785</name>
</gene>
<name>A0ABV0JCL5_9CYAN</name>
<proteinExistence type="predicted"/>
<sequence>MVETIFQLKRSPGNLPPTALKFGEPAWVEETNTLYIGKADETVIGIPFNASYQPLNSRLNELAALSPANSAFIVGNGSSFVLQSGSGARSLLGLGSAALASVNDFVGATEKGVAGGVATLDGTGKVAASQLPAFNVPVQSVFGRTGAVVAQLGDYTAAQVGALAIANNLSDIANVATARANLGLGTAAIANTASLLDRANHEGTQAIVTITGLEASLNSKLSGQELANHQSAAVLDHPDSSVTDIKIGNRTASDTTAPTNLGPGSLTQWFGWLANRIKSITGKTNWWETPATTLEATASHLANTSNPHNVTADQVGAIPVAQKGIANGVATLDGAGKVPTAQIPPIAINDTFPVNSEAEMLALTAEVGDVAVRLDSLKTYILRIPGPSTLSHWQEILTPTTGVTSVFGRSGVVNAQSGDYTAAQVGALAIANNLSDLNSAATARNNLGLGSLAVKNSLVAIDIPDLDAAKITTGVFTDSQIPASIARDSEVTTAISTKINAAEKGVPNGVATLDGTGKVPAAQLPRLTRSSVSATTTAIAAKASDSLSLPDLENVCLLLNVTSSAPVRIRLYRSEAYRVADLNRAIGTDPSGEHGLILDLVLQAGNLDWDLAPVVWAAAISGNAIAATITNLDITSQAIAVTFTQLLLEA</sequence>
<protein>
    <submittedName>
        <fullName evidence="1">Uncharacterized protein</fullName>
    </submittedName>
</protein>
<organism evidence="1 2">
    <name type="scientific">Trichocoleus desertorum GB2-A4</name>
    <dbReference type="NCBI Taxonomy" id="2933944"/>
    <lineage>
        <taxon>Bacteria</taxon>
        <taxon>Bacillati</taxon>
        <taxon>Cyanobacteriota</taxon>
        <taxon>Cyanophyceae</taxon>
        <taxon>Leptolyngbyales</taxon>
        <taxon>Trichocoleusaceae</taxon>
        <taxon>Trichocoleus</taxon>
    </lineage>
</organism>
<dbReference type="Proteomes" id="UP001464891">
    <property type="component" value="Unassembled WGS sequence"/>
</dbReference>
<evidence type="ECO:0000313" key="1">
    <source>
        <dbReference type="EMBL" id="MEP0819538.1"/>
    </source>
</evidence>
<evidence type="ECO:0000313" key="2">
    <source>
        <dbReference type="Proteomes" id="UP001464891"/>
    </source>
</evidence>